<evidence type="ECO:0000313" key="3">
    <source>
        <dbReference type="Proteomes" id="UP001157418"/>
    </source>
</evidence>
<feature type="coiled-coil region" evidence="1">
    <location>
        <begin position="186"/>
        <end position="234"/>
    </location>
</feature>
<evidence type="ECO:0000313" key="2">
    <source>
        <dbReference type="EMBL" id="CAH1428169.1"/>
    </source>
</evidence>
<accession>A0AAU9MJQ5</accession>
<reference evidence="2 3" key="1">
    <citation type="submission" date="2022-01" db="EMBL/GenBank/DDBJ databases">
        <authorList>
            <person name="Xiong W."/>
            <person name="Schranz E."/>
        </authorList>
    </citation>
    <scope>NUCLEOTIDE SEQUENCE [LARGE SCALE GENOMIC DNA]</scope>
</reference>
<dbReference type="AlphaFoldDB" id="A0AAU9MJQ5"/>
<organism evidence="2 3">
    <name type="scientific">Lactuca virosa</name>
    <dbReference type="NCBI Taxonomy" id="75947"/>
    <lineage>
        <taxon>Eukaryota</taxon>
        <taxon>Viridiplantae</taxon>
        <taxon>Streptophyta</taxon>
        <taxon>Embryophyta</taxon>
        <taxon>Tracheophyta</taxon>
        <taxon>Spermatophyta</taxon>
        <taxon>Magnoliopsida</taxon>
        <taxon>eudicotyledons</taxon>
        <taxon>Gunneridae</taxon>
        <taxon>Pentapetalae</taxon>
        <taxon>asterids</taxon>
        <taxon>campanulids</taxon>
        <taxon>Asterales</taxon>
        <taxon>Asteraceae</taxon>
        <taxon>Cichorioideae</taxon>
        <taxon>Cichorieae</taxon>
        <taxon>Lactucinae</taxon>
        <taxon>Lactuca</taxon>
    </lineage>
</organism>
<comment type="caution">
    <text evidence="2">The sequence shown here is derived from an EMBL/GenBank/DDBJ whole genome shotgun (WGS) entry which is preliminary data.</text>
</comment>
<name>A0AAU9MJQ5_9ASTR</name>
<dbReference type="EMBL" id="CAKMRJ010002223">
    <property type="protein sequence ID" value="CAH1428169.1"/>
    <property type="molecule type" value="Genomic_DNA"/>
</dbReference>
<sequence length="477" mass="52411">MKAKVPSGLVVTDNALTDDQPSTNVAPSIVDFPFLRQSHSSHLSDADFHSRLSNSFMKDNDHVFSLSDYESDLFVDFAVNKEVSLPKNVETSADNHGHVIKGADVSQNQTIILSDSPSSSKSHVLSLEDMSLPLLKKKLDGDFSRNKTSLDKVDLRRQLVEVKVENQGLVSSGQEATNVSLSYEKINVLEEKVWALEKENQSLIKKLESEVRVLVQEKEKIETTLRELDRCRSQSHSYPSDLKWLLREGIPRSLVHLLRSPEYGQTNVKAQSACIQYVLHKGNGGGGVFLFEGFEVGPSGCGRAEATDVGSGFPGVASWRVGGTAMRSISLSLSPDQLPPLPIFFIYSQEHPTGGGAVFRPPRTPLPTTPATTHTPPSLNHILNPKLKLGGMVGCRWMTAATMADCNGGGRAATTMGGCGWWLWAALLLHFYWRMLDEGPRRNIGDDGVWWWCIMTGWRRLVGGEVGFANSHSGGGW</sequence>
<evidence type="ECO:0000256" key="1">
    <source>
        <dbReference type="SAM" id="Coils"/>
    </source>
</evidence>
<keyword evidence="1" id="KW-0175">Coiled coil</keyword>
<gene>
    <name evidence="2" type="ORF">LVIROSA_LOCUS15118</name>
</gene>
<dbReference type="Proteomes" id="UP001157418">
    <property type="component" value="Unassembled WGS sequence"/>
</dbReference>
<protein>
    <submittedName>
        <fullName evidence="2">Uncharacterized protein</fullName>
    </submittedName>
</protein>
<keyword evidence="3" id="KW-1185">Reference proteome</keyword>
<proteinExistence type="predicted"/>